<evidence type="ECO:0000313" key="3">
    <source>
        <dbReference type="EMBL" id="UMM39107.1"/>
    </source>
</evidence>
<evidence type="ECO:0000256" key="1">
    <source>
        <dbReference type="SAM" id="MobiDB-lite"/>
    </source>
</evidence>
<feature type="compositionally biased region" description="Basic and acidic residues" evidence="1">
    <location>
        <begin position="49"/>
        <end position="58"/>
    </location>
</feature>
<feature type="region of interest" description="Disordered" evidence="1">
    <location>
        <begin position="131"/>
        <end position="150"/>
    </location>
</feature>
<feature type="region of interest" description="Disordered" evidence="1">
    <location>
        <begin position="410"/>
        <end position="437"/>
    </location>
</feature>
<dbReference type="EMBL" id="CP092625">
    <property type="protein sequence ID" value="UMM39107.1"/>
    <property type="molecule type" value="Genomic_DNA"/>
</dbReference>
<feature type="region of interest" description="Disordered" evidence="1">
    <location>
        <begin position="1"/>
        <end position="74"/>
    </location>
</feature>
<dbReference type="InterPro" id="IPR013087">
    <property type="entry name" value="Znf_C2H2_type"/>
</dbReference>
<dbReference type="Proteomes" id="UP000829354">
    <property type="component" value="Chromosome X"/>
</dbReference>
<feature type="compositionally biased region" description="Basic and acidic residues" evidence="1">
    <location>
        <begin position="9"/>
        <end position="34"/>
    </location>
</feature>
<evidence type="ECO:0000259" key="2">
    <source>
        <dbReference type="Pfam" id="PF00096"/>
    </source>
</evidence>
<feature type="compositionally biased region" description="Low complexity" evidence="1">
    <location>
        <begin position="418"/>
        <end position="437"/>
    </location>
</feature>
<feature type="region of interest" description="Disordered" evidence="1">
    <location>
        <begin position="293"/>
        <end position="312"/>
    </location>
</feature>
<keyword evidence="4" id="KW-1185">Reference proteome</keyword>
<name>A0AAE9F5J0_CAEBR</name>
<sequence>MQSSSNNFADREECERKMNEDVARSVREIFEKTQLRPADGPRAGRPKKRQQENTKKDCGVSSAPSDASSSQEATRLTVPFQSQNAVHDDMYDVAADFPSFMELDFGEEFKNFDYATIFGDMEHFEEQEMIPFTSSGPPAQETKKRRHWKPKEAPCPHCGKVLSSATNVKRHENSCKVFKDRTTFPQPSEQPAPGNKKRRVQTWKPKNATCLNCEKVFYSKHTLKPHLEKCKAKETDTLQMIDQNISDNVPVSSNQLFSSSRHEPRRNNQVVLEPIFYNWSPRMSQSLEEEIKNEPEALTPQSNAVSDGRNKSETVTRCGNQIFSRPPVEMPVRVFQSPLNSGSGPKNAQEEAVSQLEAPVRNQCDGCFKPFPSHLRLRRHKDSCSVILRKKMLDAYERPEDIYQQMQLISNRPGQDFSTSSSREPSSSISPSPSHET</sequence>
<proteinExistence type="predicted"/>
<feature type="compositionally biased region" description="Low complexity" evidence="1">
    <location>
        <begin position="61"/>
        <end position="70"/>
    </location>
</feature>
<protein>
    <recommendedName>
        <fullName evidence="2">C2H2-type domain-containing protein</fullName>
    </recommendedName>
</protein>
<dbReference type="Pfam" id="PF00096">
    <property type="entry name" value="zf-C2H2"/>
    <property type="match status" value="1"/>
</dbReference>
<feature type="region of interest" description="Disordered" evidence="1">
    <location>
        <begin position="179"/>
        <end position="201"/>
    </location>
</feature>
<reference evidence="3 4" key="1">
    <citation type="submission" date="2022-04" db="EMBL/GenBank/DDBJ databases">
        <title>Chromosome-level reference genomes for two strains of Caenorhabditis briggsae: an improved platform for comparative genomics.</title>
        <authorList>
            <person name="Stevens L."/>
            <person name="Andersen E."/>
        </authorList>
    </citation>
    <scope>NUCLEOTIDE SEQUENCE [LARGE SCALE GENOMIC DNA]</scope>
    <source>
        <strain evidence="3">VX34</strain>
        <tissue evidence="3">Whole-organism</tissue>
    </source>
</reference>
<accession>A0AAE9F5J0</accession>
<dbReference type="AlphaFoldDB" id="A0AAE9F5J0"/>
<gene>
    <name evidence="3" type="ORF">L5515_016300</name>
</gene>
<dbReference type="Gene3D" id="3.30.160.60">
    <property type="entry name" value="Classic Zinc Finger"/>
    <property type="match status" value="1"/>
</dbReference>
<feature type="domain" description="C2H2-type" evidence="2">
    <location>
        <begin position="155"/>
        <end position="173"/>
    </location>
</feature>
<organism evidence="3 4">
    <name type="scientific">Caenorhabditis briggsae</name>
    <dbReference type="NCBI Taxonomy" id="6238"/>
    <lineage>
        <taxon>Eukaryota</taxon>
        <taxon>Metazoa</taxon>
        <taxon>Ecdysozoa</taxon>
        <taxon>Nematoda</taxon>
        <taxon>Chromadorea</taxon>
        <taxon>Rhabditida</taxon>
        <taxon>Rhabditina</taxon>
        <taxon>Rhabditomorpha</taxon>
        <taxon>Rhabditoidea</taxon>
        <taxon>Rhabditidae</taxon>
        <taxon>Peloderinae</taxon>
        <taxon>Caenorhabditis</taxon>
    </lineage>
</organism>
<evidence type="ECO:0000313" key="4">
    <source>
        <dbReference type="Proteomes" id="UP000829354"/>
    </source>
</evidence>